<dbReference type="InParanoid" id="A0A1V9XLL2"/>
<sequence>MHVCACRVLFQAQPIHTDVVTRLLGNRVAVSPIVTVEPRRRKFHKPITLTIPLPRAAHKGMTNQYSGDAPTLRLLCSITGGQTKAQWEDVTGSTPLTFVNDCVSFTTTVSARFWLIDCRQVSDVTKFASELYQEAVLVPFMAKFVVFAKRHEPLEAQLRVFCMTDDREEKTLESQEHFAEVAKSRDVEVLEDTPQYLEFAGNLVPITKSGEQLALTFEAFKENRVAFNARVKDMHQEPMGRVAFMKEPRGKHQDAPQTPVCNLNIKLPDPVEFENVPLEKKYGFVQDTGLGPQEMIHRDDLHLTATAKELGADWPALARQLNIPTQEIQQIRDEVPASSDQQAVTMLRIWTQRMGPAATDSALEKALKNIGREDVIRKCMSKAEKTPDEVERALARVQLTGLSPASVTSVTRTTVVTTSSADERDIMKARAFLLANHTTSTIITDAESAENTSSGSARAKPTAAPAPVGDDVGRQKPEGLVTAVGFVVSAGALAEHRDLGGCVRDPAPNHELRSGCPVVDEFFGIIRGPDATQTEVRSSSTTTSTAVSDSTKTTVVERSTRSQSTISTSGKVADTKPEAKTEKDREPPASGIVPTRERSLDHDLKAAVRKDPAEVKKAEPKKEEKKTSPKREVPPPKKEPPKKEKKDEPKKETTPPKKEESSRKDSTPPKKEEKKESPKKDIAPKKDESPRKESAPKKEEPASKKDAPKREDFTASKKDGTPKKEQLKKDELKKEQKKDEPKKEAKKDSPKKEAPKREEAKKIKSPTSAPPEPPKKPDPPKSPAEEVVVASSTATSHAIMSEVIKKTELPRAKASTPKRGGTPVDELSAELLEQIVQDDKELAFKGPTFKKSSIASRSSRDVVETGPGGIMARNVEIERYIKETSPEEIVIPEYRHETRTVTSKTVAVSREGLIGELGEALKDFDQLDLGPTQATVTTQRTTTTHVRSSPAHGDPDAPIPEHSGPIITEIGDDEAERIAAQQALRQPDEMASPPVAFRQMIDGPFDSGDFVGKPTSVLRETQQLLPDGTLQHTVTRVTTTTFVQEEGQPPVEVSTKQHESEAAASDADTSQVSVSSLPEDEGTASSGLQHLQDPLRYWTSLPSAAQEPPTREFLSGVGQTPTVTTRRVCRRLCVVEPPKDGFVASALVTPLVGLSPESVILGSVKAYEENLANYSITSCQLIRPASSSRTSQSHSVHPRAEPPESPRHSDSLMPSFGRSRFFTWNFTTTLDRSPPKPQRPLLSSRVPLGRQFRTTPTRTVSSRFTVIFIHLAMRIRHIHLAAALGQHHHPYL</sequence>
<feature type="compositionally biased region" description="Basic and acidic residues" evidence="5">
    <location>
        <begin position="1198"/>
        <end position="1210"/>
    </location>
</feature>
<dbReference type="SUPFAM" id="SSF47986">
    <property type="entry name" value="DEATH domain"/>
    <property type="match status" value="1"/>
</dbReference>
<dbReference type="OrthoDB" id="20872at2759"/>
<feature type="region of interest" description="Disordered" evidence="5">
    <location>
        <begin position="533"/>
        <end position="824"/>
    </location>
</feature>
<dbReference type="Gene3D" id="2.60.40.2660">
    <property type="match status" value="1"/>
</dbReference>
<protein>
    <recommendedName>
        <fullName evidence="6">Death domain-containing protein</fullName>
    </recommendedName>
</protein>
<evidence type="ECO:0000256" key="3">
    <source>
        <dbReference type="ARBA" id="ARBA00023043"/>
    </source>
</evidence>
<dbReference type="PANTHER" id="PTHR24123:SF141">
    <property type="entry name" value="ANKYRIN 2, ISOFORM U"/>
    <property type="match status" value="1"/>
</dbReference>
<dbReference type="STRING" id="418985.A0A1V9XLL2"/>
<reference evidence="7 8" key="1">
    <citation type="journal article" date="2017" name="Gigascience">
        <title>Draft genome of the honey bee ectoparasitic mite, Tropilaelaps mercedesae, is shaped by the parasitic life history.</title>
        <authorList>
            <person name="Dong X."/>
            <person name="Armstrong S.D."/>
            <person name="Xia D."/>
            <person name="Makepeace B.L."/>
            <person name="Darby A.C."/>
            <person name="Kadowaki T."/>
        </authorList>
    </citation>
    <scope>NUCLEOTIDE SEQUENCE [LARGE SCALE GENOMIC DNA]</scope>
    <source>
        <strain evidence="7">Wuxi-XJTLU</strain>
    </source>
</reference>
<dbReference type="PROSITE" id="PS50017">
    <property type="entry name" value="DEATH_DOMAIN"/>
    <property type="match status" value="1"/>
</dbReference>
<gene>
    <name evidence="7" type="ORF">BIW11_09084</name>
</gene>
<comment type="subcellular location">
    <subcellularLocation>
        <location evidence="1">Membrane</location>
    </subcellularLocation>
</comment>
<feature type="region of interest" description="Disordered" evidence="5">
    <location>
        <begin position="937"/>
        <end position="962"/>
    </location>
</feature>
<name>A0A1V9XLL2_9ACAR</name>
<evidence type="ECO:0000256" key="4">
    <source>
        <dbReference type="ARBA" id="ARBA00023136"/>
    </source>
</evidence>
<feature type="compositionally biased region" description="Basic and acidic residues" evidence="5">
    <location>
        <begin position="573"/>
        <end position="587"/>
    </location>
</feature>
<evidence type="ECO:0000259" key="6">
    <source>
        <dbReference type="PROSITE" id="PS50017"/>
    </source>
</evidence>
<evidence type="ECO:0000256" key="2">
    <source>
        <dbReference type="ARBA" id="ARBA00022737"/>
    </source>
</evidence>
<feature type="compositionally biased region" description="Basic and acidic residues" evidence="5">
    <location>
        <begin position="595"/>
        <end position="762"/>
    </location>
</feature>
<dbReference type="Gene3D" id="2.60.220.30">
    <property type="match status" value="1"/>
</dbReference>
<dbReference type="InterPro" id="IPR011029">
    <property type="entry name" value="DEATH-like_dom_sf"/>
</dbReference>
<dbReference type="InterPro" id="IPR051165">
    <property type="entry name" value="Multifunctional_ANK_Repeat"/>
</dbReference>
<feature type="compositionally biased region" description="Low complexity" evidence="5">
    <location>
        <begin position="937"/>
        <end position="947"/>
    </location>
</feature>
<dbReference type="CDD" id="cd08317">
    <property type="entry name" value="Death_ank"/>
    <property type="match status" value="1"/>
</dbReference>
<keyword evidence="4" id="KW-0472">Membrane</keyword>
<keyword evidence="2" id="KW-0677">Repeat</keyword>
<feature type="region of interest" description="Disordered" evidence="5">
    <location>
        <begin position="1187"/>
        <end position="1212"/>
    </location>
</feature>
<evidence type="ECO:0000256" key="5">
    <source>
        <dbReference type="SAM" id="MobiDB-lite"/>
    </source>
</evidence>
<dbReference type="SMART" id="SM00005">
    <property type="entry name" value="DEATH"/>
    <property type="match status" value="1"/>
</dbReference>
<proteinExistence type="predicted"/>
<dbReference type="Pfam" id="PF17809">
    <property type="entry name" value="UPA_2"/>
    <property type="match status" value="1"/>
</dbReference>
<dbReference type="EMBL" id="MNPL01007998">
    <property type="protein sequence ID" value="OQR74424.1"/>
    <property type="molecule type" value="Genomic_DNA"/>
</dbReference>
<dbReference type="GO" id="GO:0007165">
    <property type="term" value="P:signal transduction"/>
    <property type="evidence" value="ECO:0007669"/>
    <property type="project" value="InterPro"/>
</dbReference>
<feature type="domain" description="Death" evidence="6">
    <location>
        <begin position="299"/>
        <end position="383"/>
    </location>
</feature>
<dbReference type="GO" id="GO:0016020">
    <property type="term" value="C:membrane"/>
    <property type="evidence" value="ECO:0007669"/>
    <property type="project" value="UniProtKB-SubCell"/>
</dbReference>
<dbReference type="InterPro" id="IPR000488">
    <property type="entry name" value="Death_dom"/>
</dbReference>
<dbReference type="Pfam" id="PF00531">
    <property type="entry name" value="Death"/>
    <property type="match status" value="1"/>
</dbReference>
<dbReference type="InterPro" id="IPR040745">
    <property type="entry name" value="Ankyrin_UPA"/>
</dbReference>
<dbReference type="Proteomes" id="UP000192247">
    <property type="component" value="Unassembled WGS sequence"/>
</dbReference>
<evidence type="ECO:0000256" key="1">
    <source>
        <dbReference type="ARBA" id="ARBA00004370"/>
    </source>
</evidence>
<dbReference type="PANTHER" id="PTHR24123">
    <property type="entry name" value="ANKYRIN REPEAT-CONTAINING"/>
    <property type="match status" value="1"/>
</dbReference>
<accession>A0A1V9XLL2</accession>
<feature type="region of interest" description="Disordered" evidence="5">
    <location>
        <begin position="444"/>
        <end position="476"/>
    </location>
</feature>
<comment type="caution">
    <text evidence="7">The sequence shown here is derived from an EMBL/GenBank/DDBJ whole genome shotgun (WGS) entry which is preliminary data.</text>
</comment>
<evidence type="ECO:0000313" key="7">
    <source>
        <dbReference type="EMBL" id="OQR74424.1"/>
    </source>
</evidence>
<keyword evidence="8" id="KW-1185">Reference proteome</keyword>
<feature type="region of interest" description="Disordered" evidence="5">
    <location>
        <begin position="1041"/>
        <end position="1087"/>
    </location>
</feature>
<organism evidence="7 8">
    <name type="scientific">Tropilaelaps mercedesae</name>
    <dbReference type="NCBI Taxonomy" id="418985"/>
    <lineage>
        <taxon>Eukaryota</taxon>
        <taxon>Metazoa</taxon>
        <taxon>Ecdysozoa</taxon>
        <taxon>Arthropoda</taxon>
        <taxon>Chelicerata</taxon>
        <taxon>Arachnida</taxon>
        <taxon>Acari</taxon>
        <taxon>Parasitiformes</taxon>
        <taxon>Mesostigmata</taxon>
        <taxon>Gamasina</taxon>
        <taxon>Dermanyssoidea</taxon>
        <taxon>Laelapidae</taxon>
        <taxon>Tropilaelaps</taxon>
    </lineage>
</organism>
<keyword evidence="3" id="KW-0040">ANK repeat</keyword>
<feature type="compositionally biased region" description="Polar residues" evidence="5">
    <location>
        <begin position="444"/>
        <end position="456"/>
    </location>
</feature>
<dbReference type="Gene3D" id="1.10.533.10">
    <property type="entry name" value="Death Domain, Fas"/>
    <property type="match status" value="1"/>
</dbReference>
<evidence type="ECO:0000313" key="8">
    <source>
        <dbReference type="Proteomes" id="UP000192247"/>
    </source>
</evidence>
<feature type="compositionally biased region" description="Low complexity" evidence="5">
    <location>
        <begin position="533"/>
        <end position="569"/>
    </location>
</feature>